<evidence type="ECO:0000313" key="2">
    <source>
        <dbReference type="Proteomes" id="UP000250043"/>
    </source>
</evidence>
<dbReference type="PANTHER" id="PTHR39596">
    <property type="match status" value="1"/>
</dbReference>
<sequence length="278" mass="30512">MWADGLGGTTEAGFPTCQLRCLAALTSQVLPGAASRMDALCVPGQIDVRKRAIGLMSQTYRDAAVVLVIDSDIRSCSINLLLEERQLRIATSAWMQRPWTLQEALFAEYLVFEFFDRLLGISALLAPKVEDTMTNPALFFLAGQLVRLTPGRVHEVDAGPGVLSLQEMAAQVQGRITSKPEDETLAISSPVSADAFQLINILPDQRMKTLLLKVRDIPYDIPFLNGPKIDEPGFQWAPATFMHAQGSPMGKMGSLEYSTLSVPQRAFWRATIAFILAT</sequence>
<keyword evidence="2" id="KW-1185">Reference proteome</keyword>
<dbReference type="OrthoDB" id="3266696at2759"/>
<dbReference type="Proteomes" id="UP000250043">
    <property type="component" value="Unassembled WGS sequence"/>
</dbReference>
<accession>A0A8E2DK58</accession>
<name>A0A8E2DK58_9APHY</name>
<protein>
    <recommendedName>
        <fullName evidence="3">Heterokaryon incompatibility domain-containing protein</fullName>
    </recommendedName>
</protein>
<evidence type="ECO:0000313" key="1">
    <source>
        <dbReference type="EMBL" id="OCH91120.1"/>
    </source>
</evidence>
<proteinExistence type="predicted"/>
<dbReference type="PANTHER" id="PTHR39596:SF2">
    <property type="entry name" value="HET DOMAIN PROTEIN (AFU_ORTHOLOGUE AFUA_1G17550)-RELATED"/>
    <property type="match status" value="1"/>
</dbReference>
<organism evidence="1 2">
    <name type="scientific">Obba rivulosa</name>
    <dbReference type="NCBI Taxonomy" id="1052685"/>
    <lineage>
        <taxon>Eukaryota</taxon>
        <taxon>Fungi</taxon>
        <taxon>Dikarya</taxon>
        <taxon>Basidiomycota</taxon>
        <taxon>Agaricomycotina</taxon>
        <taxon>Agaricomycetes</taxon>
        <taxon>Polyporales</taxon>
        <taxon>Gelatoporiaceae</taxon>
        <taxon>Obba</taxon>
    </lineage>
</organism>
<dbReference type="EMBL" id="KV722391">
    <property type="protein sequence ID" value="OCH91120.1"/>
    <property type="molecule type" value="Genomic_DNA"/>
</dbReference>
<reference evidence="1 2" key="1">
    <citation type="submission" date="2016-07" db="EMBL/GenBank/DDBJ databases">
        <title>Draft genome of the white-rot fungus Obba rivulosa 3A-2.</title>
        <authorList>
            <consortium name="DOE Joint Genome Institute"/>
            <person name="Miettinen O."/>
            <person name="Riley R."/>
            <person name="Acob R."/>
            <person name="Barry K."/>
            <person name="Cullen D."/>
            <person name="De Vries R."/>
            <person name="Hainaut M."/>
            <person name="Hatakka A."/>
            <person name="Henrissat B."/>
            <person name="Hilden K."/>
            <person name="Kuo R."/>
            <person name="Labutti K."/>
            <person name="Lipzen A."/>
            <person name="Makela M.R."/>
            <person name="Sandor L."/>
            <person name="Spatafora J.W."/>
            <person name="Grigoriev I.V."/>
            <person name="Hibbett D.S."/>
        </authorList>
    </citation>
    <scope>NUCLEOTIDE SEQUENCE [LARGE SCALE GENOMIC DNA]</scope>
    <source>
        <strain evidence="1 2">3A-2</strain>
    </source>
</reference>
<evidence type="ECO:0008006" key="3">
    <source>
        <dbReference type="Google" id="ProtNLM"/>
    </source>
</evidence>
<gene>
    <name evidence="1" type="ORF">OBBRIDRAFT_549584</name>
</gene>
<dbReference type="AlphaFoldDB" id="A0A8E2DK58"/>